<evidence type="ECO:0000256" key="1">
    <source>
        <dbReference type="ARBA" id="ARBA00010493"/>
    </source>
</evidence>
<comment type="caution">
    <text evidence="5">The sequence shown here is derived from an EMBL/GenBank/DDBJ whole genome shotgun (WGS) entry which is preliminary data.</text>
</comment>
<evidence type="ECO:0000313" key="5">
    <source>
        <dbReference type="EMBL" id="GAA5106597.1"/>
    </source>
</evidence>
<protein>
    <recommendedName>
        <fullName evidence="2">tRNA threonylcarbamoyladenosine biosynthesis protein TsaB</fullName>
    </recommendedName>
    <alternativeName>
        <fullName evidence="3">t(6)A37 threonylcarbamoyladenosine biosynthesis protein TsaB</fullName>
    </alternativeName>
</protein>
<dbReference type="PANTHER" id="PTHR11735">
    <property type="entry name" value="TRNA N6-ADENOSINE THREONYLCARBAMOYLTRANSFERASE"/>
    <property type="match status" value="1"/>
</dbReference>
<dbReference type="InterPro" id="IPR022496">
    <property type="entry name" value="T6A_TsaB"/>
</dbReference>
<keyword evidence="6" id="KW-1185">Reference proteome</keyword>
<dbReference type="Gene3D" id="3.30.420.40">
    <property type="match status" value="2"/>
</dbReference>
<dbReference type="PANTHER" id="PTHR11735:SF11">
    <property type="entry name" value="TRNA THREONYLCARBAMOYLADENOSINE BIOSYNTHESIS PROTEIN TSAB"/>
    <property type="match status" value="1"/>
</dbReference>
<evidence type="ECO:0000259" key="4">
    <source>
        <dbReference type="Pfam" id="PF00814"/>
    </source>
</evidence>
<feature type="domain" description="Gcp-like" evidence="4">
    <location>
        <begin position="30"/>
        <end position="176"/>
    </location>
</feature>
<dbReference type="SUPFAM" id="SSF53067">
    <property type="entry name" value="Actin-like ATPase domain"/>
    <property type="match status" value="2"/>
</dbReference>
<proteinExistence type="inferred from homology"/>
<dbReference type="Proteomes" id="UP001500171">
    <property type="component" value="Unassembled WGS sequence"/>
</dbReference>
<dbReference type="InterPro" id="IPR000905">
    <property type="entry name" value="Gcp-like_dom"/>
</dbReference>
<name>A0ABP9N6I8_9GAMM</name>
<evidence type="ECO:0000256" key="3">
    <source>
        <dbReference type="ARBA" id="ARBA00032446"/>
    </source>
</evidence>
<organism evidence="5 6">
    <name type="scientific">Orbus sasakiae</name>
    <dbReference type="NCBI Taxonomy" id="1078475"/>
    <lineage>
        <taxon>Bacteria</taxon>
        <taxon>Pseudomonadati</taxon>
        <taxon>Pseudomonadota</taxon>
        <taxon>Gammaproteobacteria</taxon>
        <taxon>Orbales</taxon>
        <taxon>Orbaceae</taxon>
        <taxon>Orbus</taxon>
    </lineage>
</organism>
<dbReference type="RefSeq" id="WP_345488783.1">
    <property type="nucleotide sequence ID" value="NZ_BAABHY010000001.1"/>
</dbReference>
<dbReference type="InterPro" id="IPR043129">
    <property type="entry name" value="ATPase_NBD"/>
</dbReference>
<dbReference type="CDD" id="cd24032">
    <property type="entry name" value="ASKHA_NBD_TsaB"/>
    <property type="match status" value="1"/>
</dbReference>
<reference evidence="6" key="1">
    <citation type="journal article" date="2019" name="Int. J. Syst. Evol. Microbiol.">
        <title>The Global Catalogue of Microorganisms (GCM) 10K type strain sequencing project: providing services to taxonomists for standard genome sequencing and annotation.</title>
        <authorList>
            <consortium name="The Broad Institute Genomics Platform"/>
            <consortium name="The Broad Institute Genome Sequencing Center for Infectious Disease"/>
            <person name="Wu L."/>
            <person name="Ma J."/>
        </authorList>
    </citation>
    <scope>NUCLEOTIDE SEQUENCE [LARGE SCALE GENOMIC DNA]</scope>
    <source>
        <strain evidence="6">JCM 18050</strain>
    </source>
</reference>
<comment type="similarity">
    <text evidence="1">Belongs to the KAE1 / TsaD family. TsaB subfamily.</text>
</comment>
<evidence type="ECO:0000256" key="2">
    <source>
        <dbReference type="ARBA" id="ARBA00019012"/>
    </source>
</evidence>
<accession>A0ABP9N6I8</accession>
<sequence>MMNIIAIDTSTEACSVALMFNNEITHDFVISQRDHTKQVLPMLDRLLKQSDYSMSQVDAIAFTKGPGSFTGVRIGIGIAQGLALGIDKPMLAISTLNVLAQGAYRLKGATSVVSAIDARMGDVYLGAYYYHHNQWQPIIDEQVIKPDNVSSQLTEFTVNNHSSYFAGTGWQTYPNMLSGLQDSQYLLPSAQDMLPLAVEKYAKGEVIAVEAVEATYLRNEVTWKKLPGRQ</sequence>
<evidence type="ECO:0000313" key="6">
    <source>
        <dbReference type="Proteomes" id="UP001500171"/>
    </source>
</evidence>
<gene>
    <name evidence="5" type="primary">tsaB</name>
    <name evidence="5" type="ORF">GCM10023211_06600</name>
</gene>
<dbReference type="EMBL" id="BAABHY010000001">
    <property type="protein sequence ID" value="GAA5106597.1"/>
    <property type="molecule type" value="Genomic_DNA"/>
</dbReference>
<dbReference type="Pfam" id="PF00814">
    <property type="entry name" value="TsaD"/>
    <property type="match status" value="1"/>
</dbReference>
<dbReference type="NCBIfam" id="TIGR03725">
    <property type="entry name" value="T6A_YeaZ"/>
    <property type="match status" value="1"/>
</dbReference>